<evidence type="ECO:0000256" key="1">
    <source>
        <dbReference type="SAM" id="SignalP"/>
    </source>
</evidence>
<sequence length="124" mass="13668">MKLITVAALLFTTSAIADNQCKPDDICLSFKTSKGELFIACKNIESAEIDSHIQENDSLRIRLKNDTGLSNFSVKNIGQIADININGVKYTQAVITSRMDTSIRVTVTSSPNFQLVDDLIRCIN</sequence>
<organism evidence="2 3">
    <name type="scientific">Proteus columbae</name>
    <dbReference type="NCBI Taxonomy" id="1987580"/>
    <lineage>
        <taxon>Bacteria</taxon>
        <taxon>Pseudomonadati</taxon>
        <taxon>Pseudomonadota</taxon>
        <taxon>Gammaproteobacteria</taxon>
        <taxon>Enterobacterales</taxon>
        <taxon>Morganellaceae</taxon>
        <taxon>Proteus</taxon>
    </lineage>
</organism>
<dbReference type="EMBL" id="CP043925">
    <property type="protein sequence ID" value="QHN10102.1"/>
    <property type="molecule type" value="Genomic_DNA"/>
</dbReference>
<proteinExistence type="predicted"/>
<dbReference type="AlphaFoldDB" id="A0A6I7D824"/>
<reference evidence="2 3" key="1">
    <citation type="submission" date="2019-09" db="EMBL/GenBank/DDBJ databases">
        <title>Emergence of a chromosome-mediated tetracycline resistance gene in Proteus strain.</title>
        <authorList>
            <person name="He D."/>
            <person name="Wang L."/>
        </authorList>
    </citation>
    <scope>NUCLEOTIDE SEQUENCE [LARGE SCALE GENOMIC DNA]</scope>
    <source>
        <strain evidence="2 3">T60</strain>
    </source>
</reference>
<keyword evidence="1" id="KW-0732">Signal</keyword>
<keyword evidence="3" id="KW-1185">Reference proteome</keyword>
<evidence type="ECO:0000313" key="2">
    <source>
        <dbReference type="EMBL" id="QHN10102.1"/>
    </source>
</evidence>
<name>A0A6I7D824_9GAMM</name>
<feature type="signal peptide" evidence="1">
    <location>
        <begin position="1"/>
        <end position="17"/>
    </location>
</feature>
<accession>A0A6I7D824</accession>
<gene>
    <name evidence="2" type="ORF">F1325_06355</name>
</gene>
<dbReference type="KEGG" id="pcol:F1325_06355"/>
<dbReference type="Proteomes" id="UP000464700">
    <property type="component" value="Chromosome"/>
</dbReference>
<evidence type="ECO:0000313" key="3">
    <source>
        <dbReference type="Proteomes" id="UP000464700"/>
    </source>
</evidence>
<dbReference type="RefSeq" id="WP_098943679.1">
    <property type="nucleotide sequence ID" value="NZ_CP043925.1"/>
</dbReference>
<protein>
    <submittedName>
        <fullName evidence="2">Uncharacterized protein</fullName>
    </submittedName>
</protein>
<feature type="chain" id="PRO_5026356163" evidence="1">
    <location>
        <begin position="18"/>
        <end position="124"/>
    </location>
</feature>